<dbReference type="Proteomes" id="UP000886998">
    <property type="component" value="Unassembled WGS sequence"/>
</dbReference>
<reference evidence="2" key="1">
    <citation type="submission" date="2020-08" db="EMBL/GenBank/DDBJ databases">
        <title>Multicomponent nature underlies the extraordinary mechanical properties of spider dragline silk.</title>
        <authorList>
            <person name="Kono N."/>
            <person name="Nakamura H."/>
            <person name="Mori M."/>
            <person name="Yoshida Y."/>
            <person name="Ohtoshi R."/>
            <person name="Malay A.D."/>
            <person name="Moran D.A.P."/>
            <person name="Tomita M."/>
            <person name="Numata K."/>
            <person name="Arakawa K."/>
        </authorList>
    </citation>
    <scope>NUCLEOTIDE SEQUENCE</scope>
</reference>
<dbReference type="EMBL" id="BMAV01006659">
    <property type="protein sequence ID" value="GFY48774.1"/>
    <property type="molecule type" value="Genomic_DNA"/>
</dbReference>
<comment type="caution">
    <text evidence="2">The sequence shown here is derived from an EMBL/GenBank/DDBJ whole genome shotgun (WGS) entry which is preliminary data.</text>
</comment>
<protein>
    <submittedName>
        <fullName evidence="2">Uncharacterized protein</fullName>
    </submittedName>
</protein>
<proteinExistence type="predicted"/>
<keyword evidence="3" id="KW-1185">Reference proteome</keyword>
<evidence type="ECO:0000313" key="3">
    <source>
        <dbReference type="Proteomes" id="UP000886998"/>
    </source>
</evidence>
<feature type="compositionally biased region" description="Basic residues" evidence="1">
    <location>
        <begin position="28"/>
        <end position="40"/>
    </location>
</feature>
<evidence type="ECO:0000256" key="1">
    <source>
        <dbReference type="SAM" id="MobiDB-lite"/>
    </source>
</evidence>
<feature type="region of interest" description="Disordered" evidence="1">
    <location>
        <begin position="20"/>
        <end position="40"/>
    </location>
</feature>
<gene>
    <name evidence="2" type="ORF">TNIN_194511</name>
</gene>
<accession>A0A8X6X8R4</accession>
<name>A0A8X6X8R4_9ARAC</name>
<evidence type="ECO:0000313" key="2">
    <source>
        <dbReference type="EMBL" id="GFY48774.1"/>
    </source>
</evidence>
<sequence>MAILKRSTLHCDLKFPPRGGELVDKSPASKKRRQLRRRRIRSSSAGIGIITILMERCNSHFSPLCHPSSRHFQSYPDCVMDERFRCMIRMMES</sequence>
<organism evidence="2 3">
    <name type="scientific">Trichonephila inaurata madagascariensis</name>
    <dbReference type="NCBI Taxonomy" id="2747483"/>
    <lineage>
        <taxon>Eukaryota</taxon>
        <taxon>Metazoa</taxon>
        <taxon>Ecdysozoa</taxon>
        <taxon>Arthropoda</taxon>
        <taxon>Chelicerata</taxon>
        <taxon>Arachnida</taxon>
        <taxon>Araneae</taxon>
        <taxon>Araneomorphae</taxon>
        <taxon>Entelegynae</taxon>
        <taxon>Araneoidea</taxon>
        <taxon>Nephilidae</taxon>
        <taxon>Trichonephila</taxon>
        <taxon>Trichonephila inaurata</taxon>
    </lineage>
</organism>
<dbReference type="AlphaFoldDB" id="A0A8X6X8R4"/>